<dbReference type="Proteomes" id="UP001165121">
    <property type="component" value="Unassembled WGS sequence"/>
</dbReference>
<accession>A0A9W6Y950</accession>
<comment type="caution">
    <text evidence="1">The sequence shown here is derived from an EMBL/GenBank/DDBJ whole genome shotgun (WGS) entry which is preliminary data.</text>
</comment>
<dbReference type="EMBL" id="BSXT01004203">
    <property type="protein sequence ID" value="GMF57110.1"/>
    <property type="molecule type" value="Genomic_DNA"/>
</dbReference>
<proteinExistence type="predicted"/>
<name>A0A9W6Y950_9STRA</name>
<evidence type="ECO:0000313" key="1">
    <source>
        <dbReference type="EMBL" id="GMF57110.1"/>
    </source>
</evidence>
<dbReference type="SUPFAM" id="SSF54001">
    <property type="entry name" value="Cysteine proteinases"/>
    <property type="match status" value="1"/>
</dbReference>
<reference evidence="1" key="1">
    <citation type="submission" date="2023-04" db="EMBL/GenBank/DDBJ databases">
        <title>Phytophthora fragariaefolia NBRC 109709.</title>
        <authorList>
            <person name="Ichikawa N."/>
            <person name="Sato H."/>
            <person name="Tonouchi N."/>
        </authorList>
    </citation>
    <scope>NUCLEOTIDE SEQUENCE</scope>
    <source>
        <strain evidence="1">NBRC 109709</strain>
    </source>
</reference>
<evidence type="ECO:0000313" key="2">
    <source>
        <dbReference type="Proteomes" id="UP001165121"/>
    </source>
</evidence>
<dbReference type="OrthoDB" id="110536at2759"/>
<sequence length="93" mass="10509">MTEYPVEKNGVWLNAPKQTDGTSCGVLCIAQVYSILKDSFNLANAIVTQDDVAVMRLRIMWMIMMQPDMTTRHNKLAHDVEATDLELLPTIEI</sequence>
<organism evidence="1 2">
    <name type="scientific">Phytophthora fragariaefolia</name>
    <dbReference type="NCBI Taxonomy" id="1490495"/>
    <lineage>
        <taxon>Eukaryota</taxon>
        <taxon>Sar</taxon>
        <taxon>Stramenopiles</taxon>
        <taxon>Oomycota</taxon>
        <taxon>Peronosporomycetes</taxon>
        <taxon>Peronosporales</taxon>
        <taxon>Peronosporaceae</taxon>
        <taxon>Phytophthora</taxon>
    </lineage>
</organism>
<gene>
    <name evidence="1" type="ORF">Pfra01_002435000</name>
</gene>
<keyword evidence="2" id="KW-1185">Reference proteome</keyword>
<protein>
    <submittedName>
        <fullName evidence="1">Unnamed protein product</fullName>
    </submittedName>
</protein>
<dbReference type="InterPro" id="IPR038765">
    <property type="entry name" value="Papain-like_cys_pep_sf"/>
</dbReference>
<dbReference type="AlphaFoldDB" id="A0A9W6Y950"/>
<dbReference type="Gene3D" id="3.40.395.10">
    <property type="entry name" value="Adenoviral Proteinase, Chain A"/>
    <property type="match status" value="1"/>
</dbReference>